<reference evidence="6 7" key="1">
    <citation type="submission" date="2015-12" db="EMBL/GenBank/DDBJ databases">
        <authorList>
            <person name="Shamseldin A."/>
            <person name="Moawad H."/>
            <person name="Abd El-Rahim W.M."/>
            <person name="Sadowsky M.J."/>
        </authorList>
    </citation>
    <scope>NUCLEOTIDE SEQUENCE [LARGE SCALE GENOMIC DNA]</scope>
    <source>
        <strain evidence="6 7">Ar51</strain>
    </source>
</reference>
<dbReference type="PANTHER" id="PTHR30346:SF28">
    <property type="entry name" value="HTH-TYPE TRANSCRIPTIONAL REGULATOR CYNR"/>
    <property type="match status" value="1"/>
</dbReference>
<dbReference type="KEGG" id="psul:AU252_12425"/>
<accession>A0A0U3FDJ2</accession>
<dbReference type="InterPro" id="IPR036390">
    <property type="entry name" value="WH_DNA-bd_sf"/>
</dbReference>
<dbReference type="SUPFAM" id="SSF53850">
    <property type="entry name" value="Periplasmic binding protein-like II"/>
    <property type="match status" value="1"/>
</dbReference>
<dbReference type="SUPFAM" id="SSF46785">
    <property type="entry name" value="Winged helix' DNA-binding domain"/>
    <property type="match status" value="1"/>
</dbReference>
<comment type="similarity">
    <text evidence="1">Belongs to the LysR transcriptional regulatory family.</text>
</comment>
<dbReference type="EMBL" id="CP013747">
    <property type="protein sequence ID" value="ALV41865.1"/>
    <property type="molecule type" value="Genomic_DNA"/>
</dbReference>
<evidence type="ECO:0000259" key="5">
    <source>
        <dbReference type="PROSITE" id="PS50931"/>
    </source>
</evidence>
<dbReference type="Gene3D" id="1.10.10.10">
    <property type="entry name" value="Winged helix-like DNA-binding domain superfamily/Winged helix DNA-binding domain"/>
    <property type="match status" value="1"/>
</dbReference>
<dbReference type="Pfam" id="PF00126">
    <property type="entry name" value="HTH_1"/>
    <property type="match status" value="1"/>
</dbReference>
<evidence type="ECO:0000256" key="3">
    <source>
        <dbReference type="ARBA" id="ARBA00023125"/>
    </source>
</evidence>
<evidence type="ECO:0000313" key="7">
    <source>
        <dbReference type="Proteomes" id="UP000065151"/>
    </source>
</evidence>
<dbReference type="Gene3D" id="3.40.190.10">
    <property type="entry name" value="Periplasmic binding protein-like II"/>
    <property type="match status" value="2"/>
</dbReference>
<sequence>MDMELRHLRCLVGVAEAGTFTDAAIELGMSQAAVSRNIAALERALGVRLMHRTTRSIEFTAAGDRTVRHARRVLSILEAIQQEAADGGGTVRIGYAWSALGRHTTEFQRRWADAFPNTELYLIRTNTPTAGLAEGTSDFAILRRVPDTAAISLVLIGLESRFCAMAADDALAGKRSITLAEAAAKPIALDRRTGSTRLDLWPEGQQPQRTIATDDVDDWLTVIGSGKARGITAESTAHQYRRKGVVYRHVRDAAPVPVYVAWSKSDPPAGTQGVVELLAALYS</sequence>
<gene>
    <name evidence="6" type="ORF">AU252_12425</name>
</gene>
<keyword evidence="2" id="KW-0805">Transcription regulation</keyword>
<dbReference type="Pfam" id="PF03466">
    <property type="entry name" value="LysR_substrate"/>
    <property type="match status" value="1"/>
</dbReference>
<keyword evidence="3" id="KW-0238">DNA-binding</keyword>
<dbReference type="GO" id="GO:0032993">
    <property type="term" value="C:protein-DNA complex"/>
    <property type="evidence" value="ECO:0007669"/>
    <property type="project" value="TreeGrafter"/>
</dbReference>
<evidence type="ECO:0000256" key="1">
    <source>
        <dbReference type="ARBA" id="ARBA00009437"/>
    </source>
</evidence>
<organism evidence="6">
    <name type="scientific">Pseudarthrobacter sulfonivorans</name>
    <dbReference type="NCBI Taxonomy" id="121292"/>
    <lineage>
        <taxon>Bacteria</taxon>
        <taxon>Bacillati</taxon>
        <taxon>Actinomycetota</taxon>
        <taxon>Actinomycetes</taxon>
        <taxon>Micrococcales</taxon>
        <taxon>Micrococcaceae</taxon>
        <taxon>Pseudarthrobacter</taxon>
    </lineage>
</organism>
<dbReference type="AlphaFoldDB" id="A0A0U3FDJ2"/>
<dbReference type="GO" id="GO:0003677">
    <property type="term" value="F:DNA binding"/>
    <property type="evidence" value="ECO:0007669"/>
    <property type="project" value="UniProtKB-KW"/>
</dbReference>
<dbReference type="GO" id="GO:0003700">
    <property type="term" value="F:DNA-binding transcription factor activity"/>
    <property type="evidence" value="ECO:0007669"/>
    <property type="project" value="InterPro"/>
</dbReference>
<dbReference type="InterPro" id="IPR000847">
    <property type="entry name" value="LysR_HTH_N"/>
</dbReference>
<name>A0A0U3FDJ2_9MICC</name>
<dbReference type="PROSITE" id="PS50931">
    <property type="entry name" value="HTH_LYSR"/>
    <property type="match status" value="1"/>
</dbReference>
<dbReference type="PRINTS" id="PR00039">
    <property type="entry name" value="HTHLYSR"/>
</dbReference>
<dbReference type="InterPro" id="IPR036388">
    <property type="entry name" value="WH-like_DNA-bd_sf"/>
</dbReference>
<dbReference type="PANTHER" id="PTHR30346">
    <property type="entry name" value="TRANSCRIPTIONAL DUAL REGULATOR HCAR-RELATED"/>
    <property type="match status" value="1"/>
</dbReference>
<protein>
    <submittedName>
        <fullName evidence="6">LysR family transcriptional regulator</fullName>
    </submittedName>
</protein>
<dbReference type="STRING" id="121292.AU252_12425"/>
<dbReference type="RefSeq" id="WP_058930989.1">
    <property type="nucleotide sequence ID" value="NZ_CP013747.1"/>
</dbReference>
<dbReference type="FunFam" id="1.10.10.10:FF:000001">
    <property type="entry name" value="LysR family transcriptional regulator"/>
    <property type="match status" value="1"/>
</dbReference>
<evidence type="ECO:0000256" key="4">
    <source>
        <dbReference type="ARBA" id="ARBA00023163"/>
    </source>
</evidence>
<proteinExistence type="inferred from homology"/>
<dbReference type="InterPro" id="IPR005119">
    <property type="entry name" value="LysR_subst-bd"/>
</dbReference>
<keyword evidence="4" id="KW-0804">Transcription</keyword>
<feature type="domain" description="HTH lysR-type" evidence="5">
    <location>
        <begin position="3"/>
        <end position="60"/>
    </location>
</feature>
<dbReference type="Proteomes" id="UP000065151">
    <property type="component" value="Chromosome"/>
</dbReference>
<evidence type="ECO:0000313" key="6">
    <source>
        <dbReference type="EMBL" id="ALV41865.1"/>
    </source>
</evidence>
<evidence type="ECO:0000256" key="2">
    <source>
        <dbReference type="ARBA" id="ARBA00023015"/>
    </source>
</evidence>